<gene>
    <name evidence="1" type="ORF">DCW38_07045</name>
</gene>
<sequence length="159" mass="17914">MKEMKIEADFSVGMRGKIGFSNGFSKPYRLISGGPLEFPASFMDSAMVSEKKNENYPPEIIAEEIKNTSGVMTTIFHPSSLDRNTFCEYDGMLEEMISLSKINGMKNMCIKDMAEEFSGYPVLKGEGNILCLDKSCKTDIRLYCKEGIKMLKPDENFKI</sequence>
<accession>A0A350HBK0</accession>
<proteinExistence type="predicted"/>
<evidence type="ECO:0000313" key="2">
    <source>
        <dbReference type="Proteomes" id="UP000264062"/>
    </source>
</evidence>
<evidence type="ECO:0000313" key="1">
    <source>
        <dbReference type="EMBL" id="HAV92916.1"/>
    </source>
</evidence>
<dbReference type="AlphaFoldDB" id="A0A350HBK0"/>
<organism evidence="1 2">
    <name type="scientific">candidate division WOR-3 bacterium</name>
    <dbReference type="NCBI Taxonomy" id="2052148"/>
    <lineage>
        <taxon>Bacteria</taxon>
        <taxon>Bacteria division WOR-3</taxon>
    </lineage>
</organism>
<dbReference type="Proteomes" id="UP000264062">
    <property type="component" value="Unassembled WGS sequence"/>
</dbReference>
<comment type="caution">
    <text evidence="1">The sequence shown here is derived from an EMBL/GenBank/DDBJ whole genome shotgun (WGS) entry which is preliminary data.</text>
</comment>
<dbReference type="EMBL" id="DMZY01000206">
    <property type="protein sequence ID" value="HAV92916.1"/>
    <property type="molecule type" value="Genomic_DNA"/>
</dbReference>
<protein>
    <submittedName>
        <fullName evidence="1">Uncharacterized protein</fullName>
    </submittedName>
</protein>
<reference evidence="1 2" key="1">
    <citation type="journal article" date="2018" name="Nat. Biotechnol.">
        <title>A standardized bacterial taxonomy based on genome phylogeny substantially revises the tree of life.</title>
        <authorList>
            <person name="Parks D.H."/>
            <person name="Chuvochina M."/>
            <person name="Waite D.W."/>
            <person name="Rinke C."/>
            <person name="Skarshewski A."/>
            <person name="Chaumeil P.A."/>
            <person name="Hugenholtz P."/>
        </authorList>
    </citation>
    <scope>NUCLEOTIDE SEQUENCE [LARGE SCALE GENOMIC DNA]</scope>
    <source>
        <strain evidence="1">UBA9956</strain>
    </source>
</reference>
<name>A0A350HBK0_UNCW3</name>